<comment type="catalytic activity">
    <reaction evidence="34">
        <text>1-(9Z-octadecenoyl)-2-hexadecanoyl-sn-glycerol + ATP = 1-(9Z)-octadecenoyl-2-hexadecanoyl-sn-glycero-3-phosphate + ADP + H(+)</text>
        <dbReference type="Rhea" id="RHEA:43420"/>
        <dbReference type="ChEBI" id="CHEBI:15378"/>
        <dbReference type="ChEBI" id="CHEBI:30616"/>
        <dbReference type="ChEBI" id="CHEBI:74551"/>
        <dbReference type="ChEBI" id="CHEBI:75447"/>
        <dbReference type="ChEBI" id="CHEBI:456216"/>
    </reaction>
    <physiologicalReaction direction="left-to-right" evidence="34">
        <dbReference type="Rhea" id="RHEA:43421"/>
    </physiologicalReaction>
</comment>
<dbReference type="InterPro" id="IPR056383">
    <property type="entry name" value="DGKI-like_dom"/>
</dbReference>
<evidence type="ECO:0000313" key="46">
    <source>
        <dbReference type="Ensembl" id="ENSCRFP00000009303.1"/>
    </source>
</evidence>
<dbReference type="InterPro" id="IPR036770">
    <property type="entry name" value="Ankyrin_rpt-contain_sf"/>
</dbReference>
<evidence type="ECO:0000256" key="16">
    <source>
        <dbReference type="ARBA" id="ARBA00022833"/>
    </source>
</evidence>
<evidence type="ECO:0000256" key="33">
    <source>
        <dbReference type="ARBA" id="ARBA00049500"/>
    </source>
</evidence>
<keyword evidence="12" id="KW-0677">Repeat</keyword>
<evidence type="ECO:0000256" key="30">
    <source>
        <dbReference type="ARBA" id="ARBA00034638"/>
    </source>
</evidence>
<evidence type="ECO:0000256" key="21">
    <source>
        <dbReference type="ARBA" id="ARBA00023242"/>
    </source>
</evidence>
<dbReference type="PANTHER" id="PTHR11255:SF43">
    <property type="entry name" value="DIACYLGLYCEROL KINASE ZETA"/>
    <property type="match status" value="1"/>
</dbReference>
<comment type="subcellular location">
    <subcellularLocation>
        <location evidence="2">Cell membrane</location>
    </subcellularLocation>
    <subcellularLocation>
        <location evidence="3">Cell projection</location>
        <location evidence="3">Lamellipodium</location>
    </subcellularLocation>
    <subcellularLocation>
        <location evidence="4">Cytoplasm</location>
        <location evidence="4">Cytosol</location>
    </subcellularLocation>
    <subcellularLocation>
        <location evidence="1">Nucleus</location>
    </subcellularLocation>
</comment>
<dbReference type="GO" id="GO:0005524">
    <property type="term" value="F:ATP binding"/>
    <property type="evidence" value="ECO:0007669"/>
    <property type="project" value="UniProtKB-KW"/>
</dbReference>
<dbReference type="SMART" id="SM00045">
    <property type="entry name" value="DAGKa"/>
    <property type="match status" value="1"/>
</dbReference>
<evidence type="ECO:0000259" key="45">
    <source>
        <dbReference type="PROSITE" id="PS50146"/>
    </source>
</evidence>
<comment type="catalytic activity">
    <reaction evidence="26">
        <text>a 1,2-diacyl-sn-glycerol + ATP = a 1,2-diacyl-sn-glycero-3-phosphate + ADP + H(+)</text>
        <dbReference type="Rhea" id="RHEA:10272"/>
        <dbReference type="ChEBI" id="CHEBI:15378"/>
        <dbReference type="ChEBI" id="CHEBI:17815"/>
        <dbReference type="ChEBI" id="CHEBI:30616"/>
        <dbReference type="ChEBI" id="CHEBI:58608"/>
        <dbReference type="ChEBI" id="CHEBI:456216"/>
        <dbReference type="EC" id="2.7.1.107"/>
    </reaction>
    <physiologicalReaction direction="left-to-right" evidence="26">
        <dbReference type="Rhea" id="RHEA:10273"/>
    </physiologicalReaction>
</comment>
<evidence type="ECO:0000256" key="39">
    <source>
        <dbReference type="ARBA" id="ARBA00051332"/>
    </source>
</evidence>
<evidence type="ECO:0000256" key="34">
    <source>
        <dbReference type="ARBA" id="ARBA00050429"/>
    </source>
</evidence>
<evidence type="ECO:0000256" key="12">
    <source>
        <dbReference type="ARBA" id="ARBA00022737"/>
    </source>
</evidence>
<keyword evidence="20" id="KW-0472">Membrane</keyword>
<evidence type="ECO:0000256" key="27">
    <source>
        <dbReference type="ARBA" id="ARBA00034614"/>
    </source>
</evidence>
<evidence type="ECO:0000256" key="41">
    <source>
        <dbReference type="ARBA" id="ARBA00060536"/>
    </source>
</evidence>
<name>A0A8C3QPU2_9PASS</name>
<evidence type="ECO:0000256" key="35">
    <source>
        <dbReference type="ARBA" id="ARBA00050690"/>
    </source>
</evidence>
<dbReference type="UniPathway" id="UPA00230"/>
<comment type="catalytic activity">
    <reaction evidence="39">
        <text>1,2-ditetradecanoyl-sn-glycerol + ATP = 1,2-ditetradecanoyl-sn-glycero-3-phosphate + ADP + H(+)</text>
        <dbReference type="Rhea" id="RHEA:43444"/>
        <dbReference type="ChEBI" id="CHEBI:15378"/>
        <dbReference type="ChEBI" id="CHEBI:30616"/>
        <dbReference type="ChEBI" id="CHEBI:80651"/>
        <dbReference type="ChEBI" id="CHEBI:83550"/>
        <dbReference type="ChEBI" id="CHEBI:456216"/>
    </reaction>
    <physiologicalReaction direction="left-to-right" evidence="39">
        <dbReference type="Rhea" id="RHEA:43445"/>
    </physiologicalReaction>
</comment>
<dbReference type="GO" id="GO:0005886">
    <property type="term" value="C:plasma membrane"/>
    <property type="evidence" value="ECO:0007669"/>
    <property type="project" value="UniProtKB-SubCell"/>
</dbReference>
<evidence type="ECO:0000256" key="3">
    <source>
        <dbReference type="ARBA" id="ARBA00004510"/>
    </source>
</evidence>
<dbReference type="GO" id="GO:0047649">
    <property type="term" value="F:alkylglycerol kinase activity"/>
    <property type="evidence" value="ECO:0007669"/>
    <property type="project" value="UniProtKB-EC"/>
</dbReference>
<keyword evidence="14" id="KW-0863">Zinc-finger</keyword>
<evidence type="ECO:0000256" key="2">
    <source>
        <dbReference type="ARBA" id="ARBA00004236"/>
    </source>
</evidence>
<dbReference type="PROSITE" id="PS50297">
    <property type="entry name" value="ANK_REP_REGION"/>
    <property type="match status" value="2"/>
</dbReference>
<dbReference type="Gene3D" id="3.40.50.10330">
    <property type="entry name" value="Probable inorganic polyphosphate/atp-NAD kinase, domain 1"/>
    <property type="match status" value="1"/>
</dbReference>
<evidence type="ECO:0000256" key="38">
    <source>
        <dbReference type="ARBA" id="ARBA00051008"/>
    </source>
</evidence>
<dbReference type="InterPro" id="IPR037607">
    <property type="entry name" value="DGK"/>
</dbReference>
<dbReference type="GO" id="GO:0046486">
    <property type="term" value="P:glycerolipid metabolic process"/>
    <property type="evidence" value="ECO:0007669"/>
    <property type="project" value="UniProtKB-UniPathway"/>
</dbReference>
<evidence type="ECO:0000256" key="7">
    <source>
        <dbReference type="ARBA" id="ARBA00022475"/>
    </source>
</evidence>
<feature type="compositionally biased region" description="Basic and acidic residues" evidence="44">
    <location>
        <begin position="156"/>
        <end position="172"/>
    </location>
</feature>
<dbReference type="Pfam" id="PF23578">
    <property type="entry name" value="DGKI"/>
    <property type="match status" value="1"/>
</dbReference>
<comment type="catalytic activity">
    <reaction evidence="36">
        <text>1-octadecanoyl-2-(4Z,7Z,10Z,13Z,16Z,19Z-docosahexaenoyl)-sn-glycerol + ATP = 1-octadecanoyl-2-(4Z,7Z,10Z,13Z,16Z,19Z-docosahexaenoyl)-sn-glycero-3-phosphate + ADP + H(+)</text>
        <dbReference type="Rhea" id="RHEA:40359"/>
        <dbReference type="ChEBI" id="CHEBI:15378"/>
        <dbReference type="ChEBI" id="CHEBI:30616"/>
        <dbReference type="ChEBI" id="CHEBI:77129"/>
        <dbReference type="ChEBI" id="CHEBI:77130"/>
        <dbReference type="ChEBI" id="CHEBI:456216"/>
    </reaction>
    <physiologicalReaction direction="left-to-right" evidence="36">
        <dbReference type="Rhea" id="RHEA:40360"/>
    </physiologicalReaction>
</comment>
<comment type="catalytic activity">
    <reaction evidence="24">
        <text>1,2-didecanoyl-sn-glycerol + ATP = 1,2-didecanoyl-sn-glycero-3-phosphate + ADP + H(+)</text>
        <dbReference type="Rhea" id="RHEA:43428"/>
        <dbReference type="ChEBI" id="CHEBI:15378"/>
        <dbReference type="ChEBI" id="CHEBI:18155"/>
        <dbReference type="ChEBI" id="CHEBI:30616"/>
        <dbReference type="ChEBI" id="CHEBI:78227"/>
        <dbReference type="ChEBI" id="CHEBI:456216"/>
    </reaction>
    <physiologicalReaction direction="left-to-right" evidence="24">
        <dbReference type="Rhea" id="RHEA:43429"/>
    </physiologicalReaction>
</comment>
<evidence type="ECO:0000256" key="44">
    <source>
        <dbReference type="SAM" id="MobiDB-lite"/>
    </source>
</evidence>
<evidence type="ECO:0000256" key="4">
    <source>
        <dbReference type="ARBA" id="ARBA00004514"/>
    </source>
</evidence>
<keyword evidence="47" id="KW-1185">Reference proteome</keyword>
<feature type="region of interest" description="Disordered" evidence="44">
    <location>
        <begin position="156"/>
        <end position="189"/>
    </location>
</feature>
<feature type="domain" description="DAGKc" evidence="45">
    <location>
        <begin position="545"/>
        <end position="679"/>
    </location>
</feature>
<dbReference type="InterPro" id="IPR000756">
    <property type="entry name" value="Diacylglycerol_kin_accessory"/>
</dbReference>
<evidence type="ECO:0000256" key="18">
    <source>
        <dbReference type="ARBA" id="ARBA00023043"/>
    </source>
</evidence>
<dbReference type="GO" id="GO:0004143">
    <property type="term" value="F:ATP-dependent diacylglycerol kinase activity"/>
    <property type="evidence" value="ECO:0007669"/>
    <property type="project" value="UniProtKB-EC"/>
</dbReference>
<dbReference type="FunFam" id="2.60.200.40:FF:000002">
    <property type="entry name" value="Diacylglycerol kinase"/>
    <property type="match status" value="1"/>
</dbReference>
<comment type="catalytic activity">
    <reaction evidence="25">
        <text>1-octadecanoyl-2-(5Z,8Z,11Z,14Z-eicosatetraenoyl)-sn-glycerol + ATP = 1-octadecanoyl-2-(5Z,8Z,11Z,14Z-eicosatetraenoyl)-sn-glycero-3-phosphate + ADP + H(+)</text>
        <dbReference type="Rhea" id="RHEA:40323"/>
        <dbReference type="ChEBI" id="CHEBI:15378"/>
        <dbReference type="ChEBI" id="CHEBI:30616"/>
        <dbReference type="ChEBI" id="CHEBI:75728"/>
        <dbReference type="ChEBI" id="CHEBI:77091"/>
        <dbReference type="ChEBI" id="CHEBI:456216"/>
    </reaction>
    <physiologicalReaction direction="left-to-right" evidence="25">
        <dbReference type="Rhea" id="RHEA:40324"/>
    </physiologicalReaction>
</comment>
<dbReference type="AlphaFoldDB" id="A0A8C3QPU2"/>
<keyword evidence="7" id="KW-1003">Cell membrane</keyword>
<evidence type="ECO:0000256" key="10">
    <source>
        <dbReference type="ARBA" id="ARBA00022679"/>
    </source>
</evidence>
<dbReference type="Gene3D" id="2.60.200.40">
    <property type="match status" value="1"/>
</dbReference>
<dbReference type="InterPro" id="IPR047485">
    <property type="entry name" value="C1_DGKzeta_rpt1"/>
</dbReference>
<evidence type="ECO:0000256" key="14">
    <source>
        <dbReference type="ARBA" id="ARBA00022771"/>
    </source>
</evidence>
<keyword evidence="11" id="KW-0479">Metal-binding</keyword>
<dbReference type="CDD" id="cd20895">
    <property type="entry name" value="C1_DGKzeta_rpt2"/>
    <property type="match status" value="1"/>
</dbReference>
<comment type="catalytic activity">
    <reaction evidence="29">
        <text>1-hexadecanoyl-2-(9Z-octadecenoyl)-sn-glycerol + ATP = 1-hexadecanoyl-2-(9Z-octadecenoyl)-sn-glycero-3-phosphate + ADP + H(+)</text>
        <dbReference type="Rhea" id="RHEA:43416"/>
        <dbReference type="ChEBI" id="CHEBI:15378"/>
        <dbReference type="ChEBI" id="CHEBI:30616"/>
        <dbReference type="ChEBI" id="CHEBI:64839"/>
        <dbReference type="ChEBI" id="CHEBI:75466"/>
        <dbReference type="ChEBI" id="CHEBI:456216"/>
    </reaction>
    <physiologicalReaction direction="left-to-right" evidence="29">
        <dbReference type="Rhea" id="RHEA:43417"/>
    </physiologicalReaction>
</comment>
<reference evidence="46" key="2">
    <citation type="submission" date="2025-09" db="UniProtKB">
        <authorList>
            <consortium name="Ensembl"/>
        </authorList>
    </citation>
    <scope>IDENTIFICATION</scope>
</reference>
<keyword evidence="18 42" id="KW-0040">ANK repeat</keyword>
<comment type="pathway">
    <text evidence="5">Lipid metabolism; glycerolipid metabolism.</text>
</comment>
<feature type="compositionally biased region" description="Basic residues" evidence="44">
    <location>
        <begin position="511"/>
        <end position="526"/>
    </location>
</feature>
<protein>
    <recommendedName>
        <fullName evidence="43">Diacylglycerol kinase</fullName>
        <shortName evidence="43">DAG kinase</shortName>
        <ecNumber evidence="43">2.7.1.107</ecNumber>
    </recommendedName>
</protein>
<dbReference type="InterPro" id="IPR017438">
    <property type="entry name" value="ATP-NAD_kinase_N"/>
</dbReference>
<dbReference type="GO" id="GO:0098978">
    <property type="term" value="C:glutamatergic synapse"/>
    <property type="evidence" value="ECO:0007669"/>
    <property type="project" value="TreeGrafter"/>
</dbReference>
<comment type="catalytic activity">
    <reaction evidence="31">
        <text>1-O-alkyl-2-acyl-sn-glycerol + ATP = 1-O-alkyl-2-acyl-sn-glycero-3-phosphate + ADP + H(+)</text>
        <dbReference type="Rhea" id="RHEA:44072"/>
        <dbReference type="ChEBI" id="CHEBI:15378"/>
        <dbReference type="ChEBI" id="CHEBI:30616"/>
        <dbReference type="ChEBI" id="CHEBI:52595"/>
        <dbReference type="ChEBI" id="CHEBI:73332"/>
        <dbReference type="ChEBI" id="CHEBI:456216"/>
    </reaction>
    <physiologicalReaction direction="left-to-right" evidence="31">
        <dbReference type="Rhea" id="RHEA:44073"/>
    </physiologicalReaction>
</comment>
<evidence type="ECO:0000256" key="37">
    <source>
        <dbReference type="ARBA" id="ARBA00050897"/>
    </source>
</evidence>
<evidence type="ECO:0000256" key="5">
    <source>
        <dbReference type="ARBA" id="ARBA00005175"/>
    </source>
</evidence>
<dbReference type="PROSITE" id="PS50146">
    <property type="entry name" value="DAGK"/>
    <property type="match status" value="1"/>
</dbReference>
<dbReference type="PANTHER" id="PTHR11255">
    <property type="entry name" value="DIACYLGLYCEROL KINASE"/>
    <property type="match status" value="1"/>
</dbReference>
<dbReference type="Pfam" id="PF12796">
    <property type="entry name" value="Ank_2"/>
    <property type="match status" value="1"/>
</dbReference>
<feature type="repeat" description="ANK" evidence="42">
    <location>
        <begin position="1144"/>
        <end position="1176"/>
    </location>
</feature>
<dbReference type="InterPro" id="IPR001206">
    <property type="entry name" value="Diacylglycerol_kinase_cat_dom"/>
</dbReference>
<dbReference type="Proteomes" id="UP000694396">
    <property type="component" value="Unplaced"/>
</dbReference>
<dbReference type="InterPro" id="IPR002110">
    <property type="entry name" value="Ankyrin_rpt"/>
</dbReference>
<keyword evidence="15 43" id="KW-0418">Kinase</keyword>
<evidence type="ECO:0000256" key="19">
    <source>
        <dbReference type="ARBA" id="ARBA00023098"/>
    </source>
</evidence>
<comment type="catalytic activity">
    <reaction evidence="30">
        <text>1-O-hexadecyl-2-(9Z-octadecenoyl)-sn-glycerol + ATP = 1-O-hexadecyl-2-(9Z-octadecenoyl)-sn-glycero-3-phosphate + ADP + H(+)</text>
        <dbReference type="Rhea" id="RHEA:40407"/>
        <dbReference type="ChEBI" id="CHEBI:15378"/>
        <dbReference type="ChEBI" id="CHEBI:30616"/>
        <dbReference type="ChEBI" id="CHEBI:77185"/>
        <dbReference type="ChEBI" id="CHEBI:77187"/>
        <dbReference type="ChEBI" id="CHEBI:456216"/>
    </reaction>
    <physiologicalReaction direction="left-to-right" evidence="30">
        <dbReference type="Rhea" id="RHEA:40408"/>
    </physiologicalReaction>
</comment>
<dbReference type="PROSITE" id="PS50088">
    <property type="entry name" value="ANK_REPEAT"/>
    <property type="match status" value="2"/>
</dbReference>
<comment type="catalytic activity">
    <reaction evidence="37">
        <text>1-hexadecanoyl-2-(5Z,8Z,11Z,14Z-eicosatetraenoyl)-sn-glycerol + ATP = 1-hexadecanoyl-2-(5Z,8Z,11Z,14Z-eicosatetraenoyl)-sn-glycero-3-phosphate + ADP + H(+)</text>
        <dbReference type="Rhea" id="RHEA:40335"/>
        <dbReference type="ChEBI" id="CHEBI:15378"/>
        <dbReference type="ChEBI" id="CHEBI:30616"/>
        <dbReference type="ChEBI" id="CHEBI:72864"/>
        <dbReference type="ChEBI" id="CHEBI:77096"/>
        <dbReference type="ChEBI" id="CHEBI:456216"/>
    </reaction>
    <physiologicalReaction direction="left-to-right" evidence="37">
        <dbReference type="Rhea" id="RHEA:40336"/>
    </physiologicalReaction>
</comment>
<evidence type="ECO:0000256" key="29">
    <source>
        <dbReference type="ARBA" id="ARBA00034636"/>
    </source>
</evidence>
<evidence type="ECO:0000256" key="13">
    <source>
        <dbReference type="ARBA" id="ARBA00022741"/>
    </source>
</evidence>
<keyword evidence="8" id="KW-0963">Cytoplasm</keyword>
<dbReference type="GO" id="GO:0007200">
    <property type="term" value="P:phospholipase C-activating G protein-coupled receptor signaling pathway"/>
    <property type="evidence" value="ECO:0007669"/>
    <property type="project" value="InterPro"/>
</dbReference>
<evidence type="ECO:0000256" key="43">
    <source>
        <dbReference type="RuleBase" id="RU361128"/>
    </source>
</evidence>
<dbReference type="GO" id="GO:0030027">
    <property type="term" value="C:lamellipodium"/>
    <property type="evidence" value="ECO:0007669"/>
    <property type="project" value="UniProtKB-SubCell"/>
</dbReference>
<comment type="pathway">
    <text evidence="41">Glycerolipid metabolism.</text>
</comment>
<accession>A0A8C3QPU2</accession>
<keyword evidence="22" id="KW-0966">Cell projection</keyword>
<dbReference type="InterPro" id="IPR016064">
    <property type="entry name" value="NAD/diacylglycerol_kinase_sf"/>
</dbReference>
<evidence type="ECO:0000256" key="23">
    <source>
        <dbReference type="ARBA" id="ARBA00023371"/>
    </source>
</evidence>
<dbReference type="SMART" id="SM00248">
    <property type="entry name" value="ANK"/>
    <property type="match status" value="3"/>
</dbReference>
<dbReference type="Ensembl" id="ENSCRFT00000009636.1">
    <property type="protein sequence ID" value="ENSCRFP00000009303.1"/>
    <property type="gene ID" value="ENSCRFG00000007235.1"/>
</dbReference>
<evidence type="ECO:0000256" key="20">
    <source>
        <dbReference type="ARBA" id="ARBA00023136"/>
    </source>
</evidence>
<comment type="catalytic activity">
    <reaction evidence="33">
        <text>a 1-O-alkyl-sn-glycerol + ATP = a 1-O-alkyl-sn-glycero-3-phosphate + ADP + H(+)</text>
        <dbReference type="Rhea" id="RHEA:16937"/>
        <dbReference type="ChEBI" id="CHEBI:15378"/>
        <dbReference type="ChEBI" id="CHEBI:15850"/>
        <dbReference type="ChEBI" id="CHEBI:30616"/>
        <dbReference type="ChEBI" id="CHEBI:58014"/>
        <dbReference type="ChEBI" id="CHEBI:456216"/>
        <dbReference type="EC" id="2.7.1.93"/>
    </reaction>
    <physiologicalReaction direction="left-to-right" evidence="33">
        <dbReference type="Rhea" id="RHEA:16938"/>
    </physiologicalReaction>
</comment>
<comment type="catalytic activity">
    <reaction evidence="38">
        <text>1-octadecanoyl-2-(9Z-octadecenoyl)-sn-glycerol + ATP = 1-octadecanoyl-2-(9Z-octadecenoyl)-sn-glycero-3-phosphate + ADP + H(+)</text>
        <dbReference type="Rhea" id="RHEA:43424"/>
        <dbReference type="ChEBI" id="CHEBI:15378"/>
        <dbReference type="ChEBI" id="CHEBI:30616"/>
        <dbReference type="ChEBI" id="CHEBI:74560"/>
        <dbReference type="ChEBI" id="CHEBI:75468"/>
        <dbReference type="ChEBI" id="CHEBI:456216"/>
    </reaction>
    <physiologicalReaction direction="left-to-right" evidence="38">
        <dbReference type="Rhea" id="RHEA:43425"/>
    </physiologicalReaction>
</comment>
<comment type="catalytic activity">
    <reaction evidence="32">
        <text>1-O-hexadecyl-2-acetyl-sn-glycerol + ATP = 1-O-hexadecyl-2-acetyl-sn-glycero-3-phosphate + ADP + H(+)</text>
        <dbReference type="Rhea" id="RHEA:41676"/>
        <dbReference type="ChEBI" id="CHEBI:15378"/>
        <dbReference type="ChEBI" id="CHEBI:30616"/>
        <dbReference type="ChEBI" id="CHEBI:75936"/>
        <dbReference type="ChEBI" id="CHEBI:78385"/>
        <dbReference type="ChEBI" id="CHEBI:456216"/>
    </reaction>
    <physiologicalReaction direction="left-to-right" evidence="32">
        <dbReference type="Rhea" id="RHEA:41677"/>
    </physiologicalReaction>
</comment>
<organism evidence="46 47">
    <name type="scientific">Cyanoderma ruficeps</name>
    <name type="common">rufous-capped babbler</name>
    <dbReference type="NCBI Taxonomy" id="181631"/>
    <lineage>
        <taxon>Eukaryota</taxon>
        <taxon>Metazoa</taxon>
        <taxon>Chordata</taxon>
        <taxon>Craniata</taxon>
        <taxon>Vertebrata</taxon>
        <taxon>Euteleostomi</taxon>
        <taxon>Archelosauria</taxon>
        <taxon>Archosauria</taxon>
        <taxon>Dinosauria</taxon>
        <taxon>Saurischia</taxon>
        <taxon>Theropoda</taxon>
        <taxon>Coelurosauria</taxon>
        <taxon>Aves</taxon>
        <taxon>Neognathae</taxon>
        <taxon>Neoaves</taxon>
        <taxon>Telluraves</taxon>
        <taxon>Australaves</taxon>
        <taxon>Passeriformes</taxon>
        <taxon>Sylvioidea</taxon>
        <taxon>Timaliidae</taxon>
        <taxon>Cyanoderma</taxon>
    </lineage>
</organism>
<dbReference type="InterPro" id="IPR002219">
    <property type="entry name" value="PKC_DAG/PE"/>
</dbReference>
<feature type="region of interest" description="Disordered" evidence="44">
    <location>
        <begin position="505"/>
        <end position="529"/>
    </location>
</feature>
<feature type="region of interest" description="Disordered" evidence="44">
    <location>
        <begin position="240"/>
        <end position="264"/>
    </location>
</feature>
<comment type="similarity">
    <text evidence="6 43">Belongs to the eukaryotic diacylglycerol kinase family.</text>
</comment>
<feature type="repeat" description="ANK" evidence="42">
    <location>
        <begin position="1108"/>
        <end position="1131"/>
    </location>
</feature>
<keyword evidence="9" id="KW-0597">Phosphoprotein</keyword>
<evidence type="ECO:0000256" key="11">
    <source>
        <dbReference type="ARBA" id="ARBA00022723"/>
    </source>
</evidence>
<keyword evidence="13 43" id="KW-0547">Nucleotide-binding</keyword>
<evidence type="ECO:0000256" key="22">
    <source>
        <dbReference type="ARBA" id="ARBA00023273"/>
    </source>
</evidence>
<dbReference type="Gene3D" id="1.25.40.20">
    <property type="entry name" value="Ankyrin repeat-containing domain"/>
    <property type="match status" value="1"/>
</dbReference>
<comment type="catalytic activity">
    <reaction evidence="40">
        <text>1-eicosanoyl-2-(5Z,8Z,11Z,14Z)-eicosatetraenoyl-sn-glycerol + ATP = 1-eicosanoyl-2-(5Z,8Z,11Z,14Z)-eicosatetraenoyl-sn-glycero-3-phosphate + ADP + H(+)</text>
        <dbReference type="Rhea" id="RHEA:40331"/>
        <dbReference type="ChEBI" id="CHEBI:15378"/>
        <dbReference type="ChEBI" id="CHEBI:30616"/>
        <dbReference type="ChEBI" id="CHEBI:77094"/>
        <dbReference type="ChEBI" id="CHEBI:87223"/>
        <dbReference type="ChEBI" id="CHEBI:456216"/>
    </reaction>
    <physiologicalReaction direction="left-to-right" evidence="40">
        <dbReference type="Rhea" id="RHEA:40332"/>
    </physiologicalReaction>
</comment>
<dbReference type="GO" id="GO:0005634">
    <property type="term" value="C:nucleus"/>
    <property type="evidence" value="ECO:0007669"/>
    <property type="project" value="UniProtKB-SubCell"/>
</dbReference>
<evidence type="ECO:0000256" key="1">
    <source>
        <dbReference type="ARBA" id="ARBA00004123"/>
    </source>
</evidence>
<feature type="region of interest" description="Disordered" evidence="44">
    <location>
        <begin position="1035"/>
        <end position="1072"/>
    </location>
</feature>
<evidence type="ECO:0000256" key="24">
    <source>
        <dbReference type="ARBA" id="ARBA00023395"/>
    </source>
</evidence>
<evidence type="ECO:0000256" key="36">
    <source>
        <dbReference type="ARBA" id="ARBA00050789"/>
    </source>
</evidence>
<dbReference type="FunFam" id="1.25.40.20:FF:000034">
    <property type="entry name" value="Diacylglycerol kinase"/>
    <property type="match status" value="1"/>
</dbReference>
<evidence type="ECO:0000256" key="28">
    <source>
        <dbReference type="ARBA" id="ARBA00034624"/>
    </source>
</evidence>
<evidence type="ECO:0000256" key="9">
    <source>
        <dbReference type="ARBA" id="ARBA00022553"/>
    </source>
</evidence>
<evidence type="ECO:0000256" key="31">
    <source>
        <dbReference type="ARBA" id="ARBA00034642"/>
    </source>
</evidence>
<keyword evidence="21" id="KW-0539">Nucleus</keyword>
<comment type="catalytic activity">
    <reaction evidence="23">
        <text>1,2-di-(9Z-octadecenoyl)-sn-glycerol + ATP = 1,2-di-(9Z-octadecenoyl)-sn-glycero-3-phosphate + ADP + H(+)</text>
        <dbReference type="Rhea" id="RHEA:40327"/>
        <dbReference type="ChEBI" id="CHEBI:15378"/>
        <dbReference type="ChEBI" id="CHEBI:30616"/>
        <dbReference type="ChEBI" id="CHEBI:52333"/>
        <dbReference type="ChEBI" id="CHEBI:74546"/>
        <dbReference type="ChEBI" id="CHEBI:456216"/>
    </reaction>
    <physiologicalReaction direction="left-to-right" evidence="23">
        <dbReference type="Rhea" id="RHEA:40328"/>
    </physiologicalReaction>
</comment>
<evidence type="ECO:0000256" key="26">
    <source>
        <dbReference type="ARBA" id="ARBA00023411"/>
    </source>
</evidence>
<comment type="catalytic activity">
    <reaction evidence="28">
        <text>1-O-hexadecyl-2-(5Z,8Z,11Z,14Z-eicosatetraenoyl)-sn-glycerol + ATP = 1-O-hexadecyl-2-(5Z,8Z,11Z,14Z-eicosatetraenoyl)-sn-glycero-3-phosphate + ADP + H(+)</text>
        <dbReference type="Rhea" id="RHEA:40403"/>
        <dbReference type="ChEBI" id="CHEBI:15378"/>
        <dbReference type="ChEBI" id="CHEBI:30616"/>
        <dbReference type="ChEBI" id="CHEBI:77184"/>
        <dbReference type="ChEBI" id="CHEBI:77186"/>
        <dbReference type="ChEBI" id="CHEBI:456216"/>
    </reaction>
    <physiologicalReaction direction="left-to-right" evidence="28">
        <dbReference type="Rhea" id="RHEA:40404"/>
    </physiologicalReaction>
</comment>
<sequence>MSPSLCFSPLSPAPPCPLALTATAGTHRGAYLIPGLCVNSHHPDAMETFFRRHFGRKGLRRASVVAVPTGKARRRSQAGLPSASLAQCRRGSGTPAASLSCLGLVRRPGTRRRSSTTPPCLSPRFAVQKKRGGQAQAIDAQLLGPTVPLANLIPAAEERDGARCTDSSRSESPEDGGAAAGAEQGQREHCAEETWLAMLPQPRPLQAGLLSRGPRCLRRASSHRLPTEVVYGRAAYGPPGRYRRLSQRRRSSDARQPGLLPSGHPRLLAQHCAGGAGTRCPSSTLVEGLGPEPACRTTPDGWSPRLLKAIAKSSLQHMIAQPNPALAMRSDSERQIRSTVDWSEAAVYGEHIWFETSVSGDFCYVGEQNCMAKLLQKPLSRRKCAACKIVVHTPCIEQLEKINFRCKPSFRESGSRNIREPIIVRHHWVHRRRQEGKCRQCGKGFQQKFAFHSKEIVAISCSWCKQAYHSKVSCFMLQHIEEPCSLGAHAAVVVPPTWILRVRRPQNPLKSSKKKKRTSFKRKSSKKGAEEGRWKPFVIKPMPAPLMKPLLVFVNPKSGGNQGAKIIQSFMWYLNPRQVFDLSQGGPKEALELYRKVHNLRILACGGDGTVGWILSILDQLRINPPPPVAILPLGTGNDLARTLNWGGGYTDEPLSKILSHVEDGNIVQLDRWNLHVEPNPDTNPEEKDEAAADKLPLDVFNNYFSLGFDARVTLEFHESREANPEKFNSRFRNKMFYAGTAFSDFLTGSSKDLAKHVRLVCDGTDLTSKIQDLKPQCLVFLNIPRYCAGTMPWGNPGEHHDFEPQRHDDGCIEVIGFTMTSLAALQVGGHGERLCQCRQVVLTTSKAIPMQVDGEPCKLAASCIHISLRNQANMVQKTKRRNSMPLLNDQQPVPERLRIRVSRISMRDYEALNYDKEKLKEASVPLGIIVVPGDSDLELCRTQIEKLQEDFPAQPSALERLLFQEGDGAKPKTLSFQKLSPKWCFLDSTTADRFYRIDRAQEHLNYVTEISQDELYVLDPELVVTQTVSTSPAMPDLVDSSATPPGHHFAFPSSSSSPPSSPAPSAEPERCLPHKDDLLIEAAKSGNFSKFQELHRAGRDLMVRDSSGQTVLHHAVKSGSKDIVKYIIENAPSEILDATEEENGETSLHQAAALRHRTICHYIVEAGASLMKTDLQGDTPKHRAEKANDPDLAAYLENRQHYQMIQREDQETAV</sequence>
<evidence type="ECO:0000256" key="42">
    <source>
        <dbReference type="PROSITE-ProRule" id="PRU00023"/>
    </source>
</evidence>
<dbReference type="SUPFAM" id="SSF111331">
    <property type="entry name" value="NAD kinase/diacylglycerol kinase-like"/>
    <property type="match status" value="1"/>
</dbReference>
<evidence type="ECO:0000256" key="6">
    <source>
        <dbReference type="ARBA" id="ARBA00009280"/>
    </source>
</evidence>
<dbReference type="CDD" id="cd20849">
    <property type="entry name" value="C1_DGKzeta_rpt1"/>
    <property type="match status" value="1"/>
</dbReference>
<proteinExistence type="inferred from homology"/>
<keyword evidence="19" id="KW-0443">Lipid metabolism</keyword>
<dbReference type="Pfam" id="PF00781">
    <property type="entry name" value="DAGK_cat"/>
    <property type="match status" value="1"/>
</dbReference>
<comment type="catalytic activity">
    <reaction evidence="27">
        <text>1-O-hexadecyl-sn-glycerol + ATP = 1-O-hexadecyl-sn-glycero-3-phosphate + ADP + H(+)</text>
        <dbReference type="Rhea" id="RHEA:41672"/>
        <dbReference type="ChEBI" id="CHEBI:15378"/>
        <dbReference type="ChEBI" id="CHEBI:30616"/>
        <dbReference type="ChEBI" id="CHEBI:34115"/>
        <dbReference type="ChEBI" id="CHEBI:77580"/>
        <dbReference type="ChEBI" id="CHEBI:456216"/>
    </reaction>
    <physiologicalReaction direction="left-to-right" evidence="27">
        <dbReference type="Rhea" id="RHEA:41673"/>
    </physiologicalReaction>
</comment>
<evidence type="ECO:0000256" key="25">
    <source>
        <dbReference type="ARBA" id="ARBA00023400"/>
    </source>
</evidence>
<keyword evidence="16" id="KW-0862">Zinc</keyword>
<dbReference type="InterPro" id="IPR047484">
    <property type="entry name" value="C1_DGKzeta_rpt2"/>
</dbReference>
<dbReference type="Pfam" id="PF00609">
    <property type="entry name" value="DAGK_acc"/>
    <property type="match status" value="1"/>
</dbReference>
<dbReference type="FunFam" id="3.40.50.10330:FF:000002">
    <property type="entry name" value="Diacylglycerol kinase"/>
    <property type="match status" value="1"/>
</dbReference>
<feature type="compositionally biased region" description="Low complexity" evidence="44">
    <location>
        <begin position="1053"/>
        <end position="1067"/>
    </location>
</feature>
<keyword evidence="10 43" id="KW-0808">Transferase</keyword>
<evidence type="ECO:0000256" key="17">
    <source>
        <dbReference type="ARBA" id="ARBA00022840"/>
    </source>
</evidence>
<evidence type="ECO:0000313" key="47">
    <source>
        <dbReference type="Proteomes" id="UP000694396"/>
    </source>
</evidence>
<dbReference type="SMART" id="SM00109">
    <property type="entry name" value="C1"/>
    <property type="match status" value="2"/>
</dbReference>
<evidence type="ECO:0000256" key="15">
    <source>
        <dbReference type="ARBA" id="ARBA00022777"/>
    </source>
</evidence>
<dbReference type="SUPFAM" id="SSF48403">
    <property type="entry name" value="Ankyrin repeat"/>
    <property type="match status" value="1"/>
</dbReference>
<evidence type="ECO:0000256" key="40">
    <source>
        <dbReference type="ARBA" id="ARBA00051725"/>
    </source>
</evidence>
<evidence type="ECO:0000256" key="8">
    <source>
        <dbReference type="ARBA" id="ARBA00022490"/>
    </source>
</evidence>
<dbReference type="EC" id="2.7.1.107" evidence="43"/>
<reference evidence="46" key="1">
    <citation type="submission" date="2025-08" db="UniProtKB">
        <authorList>
            <consortium name="Ensembl"/>
        </authorList>
    </citation>
    <scope>IDENTIFICATION</scope>
</reference>
<comment type="catalytic activity">
    <reaction evidence="35">
        <text>1,2-di-(5Z,8Z,11Z,14Z)-eicosatetraenoyl-sn-glycerol + ATP = 1,2-di-(5Z,8Z,11Z,14Z)-eicosatetraenoyl-sn-glycero-3-phosphate + ADP + H(+)</text>
        <dbReference type="Rhea" id="RHEA:40351"/>
        <dbReference type="ChEBI" id="CHEBI:15378"/>
        <dbReference type="ChEBI" id="CHEBI:30616"/>
        <dbReference type="ChEBI" id="CHEBI:77125"/>
        <dbReference type="ChEBI" id="CHEBI:77126"/>
        <dbReference type="ChEBI" id="CHEBI:456216"/>
    </reaction>
    <physiologicalReaction direction="left-to-right" evidence="35">
        <dbReference type="Rhea" id="RHEA:40352"/>
    </physiologicalReaction>
</comment>
<evidence type="ECO:0000256" key="32">
    <source>
        <dbReference type="ARBA" id="ARBA00034647"/>
    </source>
</evidence>
<keyword evidence="17 43" id="KW-0067">ATP-binding</keyword>
<dbReference type="SMART" id="SM00046">
    <property type="entry name" value="DAGKc"/>
    <property type="match status" value="1"/>
</dbReference>
<dbReference type="GO" id="GO:0008270">
    <property type="term" value="F:zinc ion binding"/>
    <property type="evidence" value="ECO:0007669"/>
    <property type="project" value="UniProtKB-KW"/>
</dbReference>
<feature type="region of interest" description="Disordered" evidence="44">
    <location>
        <begin position="72"/>
        <end position="96"/>
    </location>
</feature>
<dbReference type="GO" id="GO:0005829">
    <property type="term" value="C:cytosol"/>
    <property type="evidence" value="ECO:0007669"/>
    <property type="project" value="UniProtKB-SubCell"/>
</dbReference>